<dbReference type="KEGG" id="mtt:Ftrac_3065"/>
<dbReference type="SUPFAM" id="SSF53067">
    <property type="entry name" value="Actin-like ATPase domain"/>
    <property type="match status" value="2"/>
</dbReference>
<dbReference type="EMBL" id="CP002349">
    <property type="protein sequence ID" value="ADR23041.1"/>
    <property type="molecule type" value="Genomic_DNA"/>
</dbReference>
<dbReference type="eggNOG" id="COG0248">
    <property type="taxonomic scope" value="Bacteria"/>
</dbReference>
<dbReference type="Gene3D" id="3.30.420.40">
    <property type="match status" value="1"/>
</dbReference>
<gene>
    <name evidence="2" type="ordered locus">Ftrac_3065</name>
</gene>
<dbReference type="PANTHER" id="PTHR30005:SF0">
    <property type="entry name" value="RETROGRADE REGULATION PROTEIN 2"/>
    <property type="match status" value="1"/>
</dbReference>
<dbReference type="Gene3D" id="3.30.420.150">
    <property type="entry name" value="Exopolyphosphatase. Domain 2"/>
    <property type="match status" value="1"/>
</dbReference>
<proteinExistence type="predicted"/>
<reference evidence="2 3" key="1">
    <citation type="journal article" date="2011" name="Stand. Genomic Sci.">
        <title>Complete genome sequence of Marivirga tractuosa type strain (H-43).</title>
        <authorList>
            <person name="Pagani I."/>
            <person name="Chertkov O."/>
            <person name="Lapidus A."/>
            <person name="Lucas S."/>
            <person name="Del Rio T.G."/>
            <person name="Tice H."/>
            <person name="Copeland A."/>
            <person name="Cheng J.F."/>
            <person name="Nolan M."/>
            <person name="Saunders E."/>
            <person name="Pitluck S."/>
            <person name="Held B."/>
            <person name="Goodwin L."/>
            <person name="Liolios K."/>
            <person name="Ovchinikova G."/>
            <person name="Ivanova N."/>
            <person name="Mavromatis K."/>
            <person name="Pati A."/>
            <person name="Chen A."/>
            <person name="Palaniappan K."/>
            <person name="Land M."/>
            <person name="Hauser L."/>
            <person name="Jeffries C.D."/>
            <person name="Detter J.C."/>
            <person name="Han C."/>
            <person name="Tapia R."/>
            <person name="Ngatchou-Djao O.D."/>
            <person name="Rohde M."/>
            <person name="Goker M."/>
            <person name="Spring S."/>
            <person name="Sikorski J."/>
            <person name="Woyke T."/>
            <person name="Bristow J."/>
            <person name="Eisen J.A."/>
            <person name="Markowitz V."/>
            <person name="Hugenholtz P."/>
            <person name="Klenk H.P."/>
            <person name="Kyrpides N.C."/>
        </authorList>
    </citation>
    <scope>NUCLEOTIDE SEQUENCE [LARGE SCALE GENOMIC DNA]</scope>
    <source>
        <strain evidence="3">ATCC 23168 / DSM 4126 / NBRC 15989 / NCIMB 1408 / VKM B-1430 / H-43</strain>
    </source>
</reference>
<dbReference type="CDD" id="cd24055">
    <property type="entry name" value="ASKHA_NBD_ChPPX-like"/>
    <property type="match status" value="1"/>
</dbReference>
<dbReference type="HOGENOM" id="CLU_025908_1_3_10"/>
<dbReference type="Pfam" id="PF02541">
    <property type="entry name" value="Ppx-GppA"/>
    <property type="match status" value="1"/>
</dbReference>
<evidence type="ECO:0000313" key="3">
    <source>
        <dbReference type="Proteomes" id="UP000008720"/>
    </source>
</evidence>
<dbReference type="PANTHER" id="PTHR30005">
    <property type="entry name" value="EXOPOLYPHOSPHATASE"/>
    <property type="match status" value="1"/>
</dbReference>
<dbReference type="STRING" id="643867.Ftrac_3065"/>
<sequence>MFLGRYTTMDKIAIIDLGTNTFHLLIVEVKDGEEKIIHKEKIAVKLGEGGISEGNISKAAEERAVKTMLYFKDKINEEQVEQIFASATSAMRNAGNGEEVMKQIYDATGISINLISGMDEAKFIHMGVKKALEIGSEPALIMDIGGGSVEFIICNNIEVFWMQSFEIGAQRLLDKFHKHDPILPKDIEKLDDFLRKELEELKVKMDIYQPHHLIGSSGTFDTLIDINYEEKGIAKPDDVSFSISLEDFDHIFNEIIHKTKEERMAIPGMIEMRVDMIVVAVCLIQFLIENNEFIDIKVSTYALKEGLLDAILSNEIKLS</sequence>
<dbReference type="InterPro" id="IPR050273">
    <property type="entry name" value="GppA/Ppx_hydrolase"/>
</dbReference>
<evidence type="ECO:0000259" key="1">
    <source>
        <dbReference type="Pfam" id="PF02541"/>
    </source>
</evidence>
<keyword evidence="3" id="KW-1185">Reference proteome</keyword>
<dbReference type="InterPro" id="IPR003695">
    <property type="entry name" value="Ppx_GppA_N"/>
</dbReference>
<name>E4TU19_MARTH</name>
<dbReference type="GO" id="GO:0016462">
    <property type="term" value="F:pyrophosphatase activity"/>
    <property type="evidence" value="ECO:0007669"/>
    <property type="project" value="TreeGrafter"/>
</dbReference>
<organism evidence="2 3">
    <name type="scientific">Marivirga tractuosa (strain ATCC 23168 / DSM 4126 / NBRC 15989 / NCIMB 1408 / VKM B-1430 / H-43)</name>
    <name type="common">Microscilla tractuosa</name>
    <name type="synonym">Flexibacter tractuosus</name>
    <dbReference type="NCBI Taxonomy" id="643867"/>
    <lineage>
        <taxon>Bacteria</taxon>
        <taxon>Pseudomonadati</taxon>
        <taxon>Bacteroidota</taxon>
        <taxon>Cytophagia</taxon>
        <taxon>Cytophagales</taxon>
        <taxon>Marivirgaceae</taxon>
        <taxon>Marivirga</taxon>
    </lineage>
</organism>
<feature type="domain" description="Ppx/GppA phosphatase N-terminal" evidence="1">
    <location>
        <begin position="25"/>
        <end position="314"/>
    </location>
</feature>
<dbReference type="InterPro" id="IPR043129">
    <property type="entry name" value="ATPase_NBD"/>
</dbReference>
<protein>
    <submittedName>
        <fullName evidence="2">Ppx/GppA phosphatase</fullName>
    </submittedName>
</protein>
<dbReference type="AlphaFoldDB" id="E4TU19"/>
<dbReference type="Proteomes" id="UP000008720">
    <property type="component" value="Chromosome"/>
</dbReference>
<accession>E4TU19</accession>
<evidence type="ECO:0000313" key="2">
    <source>
        <dbReference type="EMBL" id="ADR23041.1"/>
    </source>
</evidence>